<dbReference type="Proteomes" id="UP001302477">
    <property type="component" value="Chromosome"/>
</dbReference>
<dbReference type="RefSeq" id="WP_318953638.1">
    <property type="nucleotide sequence ID" value="NZ_CP137555.1"/>
</dbReference>
<keyword evidence="6" id="KW-1185">Reference proteome</keyword>
<dbReference type="EMBL" id="CP137555">
    <property type="protein sequence ID" value="WOX05164.1"/>
    <property type="molecule type" value="Genomic_DNA"/>
</dbReference>
<dbReference type="PROSITE" id="PS00041">
    <property type="entry name" value="HTH_ARAC_FAMILY_1"/>
    <property type="match status" value="1"/>
</dbReference>
<dbReference type="Pfam" id="PF12625">
    <property type="entry name" value="Arabinose_bd"/>
    <property type="match status" value="1"/>
</dbReference>
<accession>A0AAU0N0H3</accession>
<dbReference type="AlphaFoldDB" id="A0AAU0N0H3"/>
<organism evidence="5 6">
    <name type="scientific">Microbulbifer pacificus</name>
    <dbReference type="NCBI Taxonomy" id="407164"/>
    <lineage>
        <taxon>Bacteria</taxon>
        <taxon>Pseudomonadati</taxon>
        <taxon>Pseudomonadota</taxon>
        <taxon>Gammaproteobacteria</taxon>
        <taxon>Cellvibrionales</taxon>
        <taxon>Microbulbiferaceae</taxon>
        <taxon>Microbulbifer</taxon>
    </lineage>
</organism>
<dbReference type="Gene3D" id="1.10.10.60">
    <property type="entry name" value="Homeodomain-like"/>
    <property type="match status" value="1"/>
</dbReference>
<keyword evidence="1" id="KW-0805">Transcription regulation</keyword>
<protein>
    <submittedName>
        <fullName evidence="5">Helix-turn-helix domain-containing protein</fullName>
    </submittedName>
</protein>
<evidence type="ECO:0000256" key="2">
    <source>
        <dbReference type="ARBA" id="ARBA00023125"/>
    </source>
</evidence>
<dbReference type="InterPro" id="IPR032687">
    <property type="entry name" value="AraC-type_N"/>
</dbReference>
<dbReference type="PANTHER" id="PTHR47894:SF4">
    <property type="entry name" value="HTH-TYPE TRANSCRIPTIONAL REGULATOR GADX"/>
    <property type="match status" value="1"/>
</dbReference>
<dbReference type="SUPFAM" id="SSF46689">
    <property type="entry name" value="Homeodomain-like"/>
    <property type="match status" value="1"/>
</dbReference>
<dbReference type="GO" id="GO:0005829">
    <property type="term" value="C:cytosol"/>
    <property type="evidence" value="ECO:0007669"/>
    <property type="project" value="TreeGrafter"/>
</dbReference>
<sequence length="333" mass="36986">MFLIRSGAIEGYEPLVSQYGQKPTTLLQKFGLSSAQLRDPNTYISYTRLADLLDATALACDEPLFSLNLTAEQSVLALGEIALSIRQQQTLADALTYSNHHISLHAYGVHVQQRPRGDILELQLTFDFTNASGLTQLMQLSAGQAFNLVAQMVGNTGSALKLHLPQPAPAASIDTPLPYKENILYGSNFAGISFPLSWLPRKPQYDEQLLREHFQQRIRLLQSIYPGNLQAQVCHIIGNLLPSGESNIERVAAALNLHPRVLQKKLQQDGISFRELLQQTRMEVAKRNLQHGQLSVTDLALNLGYADVAIFSRNFKRWTGVSPSAWKKTANTL</sequence>
<gene>
    <name evidence="5" type="ORF">R5R33_15670</name>
</gene>
<dbReference type="GO" id="GO:0000976">
    <property type="term" value="F:transcription cis-regulatory region binding"/>
    <property type="evidence" value="ECO:0007669"/>
    <property type="project" value="TreeGrafter"/>
</dbReference>
<dbReference type="InterPro" id="IPR018060">
    <property type="entry name" value="HTH_AraC"/>
</dbReference>
<dbReference type="PRINTS" id="PR00032">
    <property type="entry name" value="HTHARAC"/>
</dbReference>
<evidence type="ECO:0000313" key="5">
    <source>
        <dbReference type="EMBL" id="WOX05164.1"/>
    </source>
</evidence>
<proteinExistence type="predicted"/>
<evidence type="ECO:0000313" key="6">
    <source>
        <dbReference type="Proteomes" id="UP001302477"/>
    </source>
</evidence>
<dbReference type="PROSITE" id="PS01124">
    <property type="entry name" value="HTH_ARAC_FAMILY_2"/>
    <property type="match status" value="1"/>
</dbReference>
<dbReference type="SMART" id="SM00342">
    <property type="entry name" value="HTH_ARAC"/>
    <property type="match status" value="1"/>
</dbReference>
<keyword evidence="3" id="KW-0804">Transcription</keyword>
<reference evidence="5 6" key="1">
    <citation type="submission" date="2023-10" db="EMBL/GenBank/DDBJ databases">
        <title>Description of Microbulbifer bruguierae sp. nov., isolated from the sediments of mangrove plant Bruguiera sexangula and comparative genomic analyses of the genus Microbulbifer.</title>
        <authorList>
            <person name="Long M."/>
        </authorList>
    </citation>
    <scope>NUCLEOTIDE SEQUENCE [LARGE SCALE GENOMIC DNA]</scope>
    <source>
        <strain evidence="5 6">SPO729</strain>
    </source>
</reference>
<dbReference type="KEGG" id="mpaf:R5R33_15670"/>
<dbReference type="InterPro" id="IPR018062">
    <property type="entry name" value="HTH_AraC-typ_CS"/>
</dbReference>
<evidence type="ECO:0000256" key="3">
    <source>
        <dbReference type="ARBA" id="ARBA00023163"/>
    </source>
</evidence>
<dbReference type="PANTHER" id="PTHR47894">
    <property type="entry name" value="HTH-TYPE TRANSCRIPTIONAL REGULATOR GADX"/>
    <property type="match status" value="1"/>
</dbReference>
<dbReference type="InterPro" id="IPR020449">
    <property type="entry name" value="Tscrpt_reg_AraC-type_HTH"/>
</dbReference>
<name>A0AAU0N0H3_9GAMM</name>
<feature type="domain" description="HTH araC/xylS-type" evidence="4">
    <location>
        <begin position="231"/>
        <end position="329"/>
    </location>
</feature>
<evidence type="ECO:0000259" key="4">
    <source>
        <dbReference type="PROSITE" id="PS01124"/>
    </source>
</evidence>
<evidence type="ECO:0000256" key="1">
    <source>
        <dbReference type="ARBA" id="ARBA00023015"/>
    </source>
</evidence>
<dbReference type="GO" id="GO:0003700">
    <property type="term" value="F:DNA-binding transcription factor activity"/>
    <property type="evidence" value="ECO:0007669"/>
    <property type="project" value="InterPro"/>
</dbReference>
<keyword evidence="2" id="KW-0238">DNA-binding</keyword>
<dbReference type="InterPro" id="IPR009057">
    <property type="entry name" value="Homeodomain-like_sf"/>
</dbReference>
<dbReference type="Pfam" id="PF12833">
    <property type="entry name" value="HTH_18"/>
    <property type="match status" value="1"/>
</dbReference>